<feature type="non-terminal residue" evidence="1">
    <location>
        <position position="1"/>
    </location>
</feature>
<name>A0A147BIU7_IXORI</name>
<reference evidence="1" key="1">
    <citation type="journal article" date="2018" name="PLoS Negl. Trop. Dis.">
        <title>Sialome diversity of ticks revealed by RNAseq of single tick salivary glands.</title>
        <authorList>
            <person name="Perner J."/>
            <person name="Kropackova S."/>
            <person name="Kopacek P."/>
            <person name="Ribeiro J.M."/>
        </authorList>
    </citation>
    <scope>NUCLEOTIDE SEQUENCE</scope>
    <source>
        <strain evidence="1">Siblings of single egg batch collected in Ceske Budejovice</strain>
        <tissue evidence="1">Salivary glands</tissue>
    </source>
</reference>
<keyword evidence="1" id="KW-0378">Hydrolase</keyword>
<keyword evidence="1" id="KW-0548">Nucleotidyltransferase</keyword>
<proteinExistence type="predicted"/>
<dbReference type="GO" id="GO:0003964">
    <property type="term" value="F:RNA-directed DNA polymerase activity"/>
    <property type="evidence" value="ECO:0007669"/>
    <property type="project" value="UniProtKB-KW"/>
</dbReference>
<keyword evidence="1" id="KW-0540">Nuclease</keyword>
<sequence length="123" mass="14615">TSRRVKQTFFFYQADSEIFVCHLAPASKLPSTKVRKVPVSGIKVCHRRLQPITSYTEIKNRSGWVTLRHRRRCLAFKCLLTVYHRRTSMERNLYILETRYVSARLYHSKNMADFSCRTDYFSS</sequence>
<protein>
    <submittedName>
        <fullName evidence="1">Putative endonuclease/reverse transcriptase</fullName>
    </submittedName>
</protein>
<evidence type="ECO:0000313" key="1">
    <source>
        <dbReference type="EMBL" id="JAR90696.1"/>
    </source>
</evidence>
<keyword evidence="1" id="KW-0808">Transferase</keyword>
<accession>A0A147BIU7</accession>
<dbReference type="GO" id="GO:0004519">
    <property type="term" value="F:endonuclease activity"/>
    <property type="evidence" value="ECO:0007669"/>
    <property type="project" value="UniProtKB-KW"/>
</dbReference>
<keyword evidence="1" id="KW-0695">RNA-directed DNA polymerase</keyword>
<dbReference type="EMBL" id="GEGO01004708">
    <property type="protein sequence ID" value="JAR90696.1"/>
    <property type="molecule type" value="Transcribed_RNA"/>
</dbReference>
<dbReference type="AlphaFoldDB" id="A0A147BIU7"/>
<keyword evidence="1" id="KW-0255">Endonuclease</keyword>
<organism evidence="1">
    <name type="scientific">Ixodes ricinus</name>
    <name type="common">Common tick</name>
    <name type="synonym">Acarus ricinus</name>
    <dbReference type="NCBI Taxonomy" id="34613"/>
    <lineage>
        <taxon>Eukaryota</taxon>
        <taxon>Metazoa</taxon>
        <taxon>Ecdysozoa</taxon>
        <taxon>Arthropoda</taxon>
        <taxon>Chelicerata</taxon>
        <taxon>Arachnida</taxon>
        <taxon>Acari</taxon>
        <taxon>Parasitiformes</taxon>
        <taxon>Ixodida</taxon>
        <taxon>Ixodoidea</taxon>
        <taxon>Ixodidae</taxon>
        <taxon>Ixodinae</taxon>
        <taxon>Ixodes</taxon>
    </lineage>
</organism>